<gene>
    <name evidence="1" type="ORF">ROA7450_01100</name>
</gene>
<dbReference type="EMBL" id="FWFX01000003">
    <property type="protein sequence ID" value="SLN27453.1"/>
    <property type="molecule type" value="Genomic_DNA"/>
</dbReference>
<proteinExistence type="predicted"/>
<protein>
    <submittedName>
        <fullName evidence="1">Uncharacterized protein</fullName>
    </submittedName>
</protein>
<reference evidence="1 2" key="1">
    <citation type="submission" date="2017-03" db="EMBL/GenBank/DDBJ databases">
        <authorList>
            <person name="Afonso C.L."/>
            <person name="Miller P.J."/>
            <person name="Scott M.A."/>
            <person name="Spackman E."/>
            <person name="Goraichik I."/>
            <person name="Dimitrov K.M."/>
            <person name="Suarez D.L."/>
            <person name="Swayne D.E."/>
        </authorList>
    </citation>
    <scope>NUCLEOTIDE SEQUENCE [LARGE SCALE GENOMIC DNA]</scope>
    <source>
        <strain evidence="1 2">CECT 7450</strain>
    </source>
</reference>
<evidence type="ECO:0000313" key="2">
    <source>
        <dbReference type="Proteomes" id="UP000193061"/>
    </source>
</evidence>
<evidence type="ECO:0000313" key="1">
    <source>
        <dbReference type="EMBL" id="SLN27453.1"/>
    </source>
</evidence>
<dbReference type="AlphaFoldDB" id="A0A1X6YPG5"/>
<dbReference type="Proteomes" id="UP000193061">
    <property type="component" value="Unassembled WGS sequence"/>
</dbReference>
<name>A0A1X6YPG5_9RHOB</name>
<keyword evidence="2" id="KW-1185">Reference proteome</keyword>
<sequence length="31" mass="3574">MENYEHHMLDWRGILIVICSALCSEGAKQLL</sequence>
<organism evidence="1 2">
    <name type="scientific">Roseovarius albus</name>
    <dbReference type="NCBI Taxonomy" id="1247867"/>
    <lineage>
        <taxon>Bacteria</taxon>
        <taxon>Pseudomonadati</taxon>
        <taxon>Pseudomonadota</taxon>
        <taxon>Alphaproteobacteria</taxon>
        <taxon>Rhodobacterales</taxon>
        <taxon>Roseobacteraceae</taxon>
        <taxon>Roseovarius</taxon>
    </lineage>
</organism>
<accession>A0A1X6YPG5</accession>